<comment type="caution">
    <text evidence="1">The sequence shown here is derived from an EMBL/GenBank/DDBJ whole genome shotgun (WGS) entry which is preliminary data.</text>
</comment>
<evidence type="ECO:0008006" key="3">
    <source>
        <dbReference type="Google" id="ProtNLM"/>
    </source>
</evidence>
<dbReference type="RefSeq" id="WP_381504960.1">
    <property type="nucleotide sequence ID" value="NZ_JBHUOM010000023.1"/>
</dbReference>
<name>A0ABW6ALB3_9BACT</name>
<organism evidence="1 2">
    <name type="scientific">Spirosoma flavum</name>
    <dbReference type="NCBI Taxonomy" id="2048557"/>
    <lineage>
        <taxon>Bacteria</taxon>
        <taxon>Pseudomonadati</taxon>
        <taxon>Bacteroidota</taxon>
        <taxon>Cytophagia</taxon>
        <taxon>Cytophagales</taxon>
        <taxon>Cytophagaceae</taxon>
        <taxon>Spirosoma</taxon>
    </lineage>
</organism>
<evidence type="ECO:0000313" key="1">
    <source>
        <dbReference type="EMBL" id="MFD2936291.1"/>
    </source>
</evidence>
<keyword evidence="2" id="KW-1185">Reference proteome</keyword>
<proteinExistence type="predicted"/>
<dbReference type="EMBL" id="JBHUOM010000023">
    <property type="protein sequence ID" value="MFD2936291.1"/>
    <property type="molecule type" value="Genomic_DNA"/>
</dbReference>
<gene>
    <name evidence="1" type="ORF">ACFS25_21095</name>
</gene>
<sequence length="131" mass="15359">MKNLITTIPKGRFKTWELAERILLRCDGETDWDEVDRSGTNQGKEWLWFIRTSHPPKDALTDSVCYMIYDGVVRGYFHVIEKAESQKWVDLGYLLEDRPSPYVIVLAHWHPVNNGVEMTGFQGWRYTALRP</sequence>
<protein>
    <recommendedName>
        <fullName evidence="3">DUF551 domain-containing protein</fullName>
    </recommendedName>
</protein>
<accession>A0ABW6ALB3</accession>
<evidence type="ECO:0000313" key="2">
    <source>
        <dbReference type="Proteomes" id="UP001597512"/>
    </source>
</evidence>
<reference evidence="2" key="1">
    <citation type="journal article" date="2019" name="Int. J. Syst. Evol. Microbiol.">
        <title>The Global Catalogue of Microorganisms (GCM) 10K type strain sequencing project: providing services to taxonomists for standard genome sequencing and annotation.</title>
        <authorList>
            <consortium name="The Broad Institute Genomics Platform"/>
            <consortium name="The Broad Institute Genome Sequencing Center for Infectious Disease"/>
            <person name="Wu L."/>
            <person name="Ma J."/>
        </authorList>
    </citation>
    <scope>NUCLEOTIDE SEQUENCE [LARGE SCALE GENOMIC DNA]</scope>
    <source>
        <strain evidence="2">KCTC 52490</strain>
    </source>
</reference>
<dbReference type="Proteomes" id="UP001597512">
    <property type="component" value="Unassembled WGS sequence"/>
</dbReference>